<evidence type="ECO:0000313" key="3">
    <source>
        <dbReference type="EMBL" id="AMO25590.1"/>
    </source>
</evidence>
<evidence type="ECO:0000256" key="2">
    <source>
        <dbReference type="SAM" id="SignalP"/>
    </source>
</evidence>
<dbReference type="Gene3D" id="3.40.190.10">
    <property type="entry name" value="Periplasmic binding protein-like II"/>
    <property type="match status" value="1"/>
</dbReference>
<evidence type="ECO:0000313" key="4">
    <source>
        <dbReference type="Proteomes" id="UP000070433"/>
    </source>
</evidence>
<gene>
    <name evidence="3" type="ORF">UC35_19600</name>
</gene>
<feature type="chain" id="PRO_5007491374" evidence="2">
    <location>
        <begin position="22"/>
        <end position="323"/>
    </location>
</feature>
<sequence length="323" mass="32932">MLNRRQAALVLASSLSPLSRAQAVYPSKPVRVVVPFNAGGIADLTARAVGEALSTRLSQPVVVENRPGAGGVAAGELVARAEPDGHTLLLMSNGTAVSAGLFKRLPFDATKDFAPVSLIGVFDLAVLVPAASKFATLQDLLAAARAQPGQLNIATVNVGSTQNLAAELLKTTAGIEAQVVPFNGTPAVITALRGGQVHAAVEILGPVKAQIGAGALRALAVLGEKRPAALPQVPTVGESGGPLAGFRVSSWNALAAPAKTPPAVVQRLNTELQAVLSTPALRGKLAELDVEARASSPGQLAALLADETRRWGEVIARAGIAKQ</sequence>
<dbReference type="InterPro" id="IPR005064">
    <property type="entry name" value="BUG"/>
</dbReference>
<dbReference type="PATRIC" id="fig|94132.3.peg.3999"/>
<reference evidence="3 4" key="1">
    <citation type="journal article" date="2014" name="Int. J. Syst. Evol. Microbiol.">
        <title>Ramlibacter solisilvae sp. nov., isolated from forest soil, and emended description of the genus Ramlibacter.</title>
        <authorList>
            <person name="Lee H.J."/>
            <person name="Lee S.H."/>
            <person name="Lee S.S."/>
            <person name="Lee J.S."/>
            <person name="Kim Y."/>
            <person name="Kim S.C."/>
            <person name="Jeon C.O."/>
        </authorList>
    </citation>
    <scope>NUCLEOTIDE SEQUENCE [LARGE SCALE GENOMIC DNA]</scope>
    <source>
        <strain evidence="3 4">5-10</strain>
    </source>
</reference>
<dbReference type="Gene3D" id="3.40.190.150">
    <property type="entry name" value="Bordetella uptake gene, domain 1"/>
    <property type="match status" value="1"/>
</dbReference>
<dbReference type="PIRSF" id="PIRSF017082">
    <property type="entry name" value="YflP"/>
    <property type="match status" value="1"/>
</dbReference>
<organism evidence="3 4">
    <name type="scientific">Ramlibacter tataouinensis</name>
    <dbReference type="NCBI Taxonomy" id="94132"/>
    <lineage>
        <taxon>Bacteria</taxon>
        <taxon>Pseudomonadati</taxon>
        <taxon>Pseudomonadota</taxon>
        <taxon>Betaproteobacteria</taxon>
        <taxon>Burkholderiales</taxon>
        <taxon>Comamonadaceae</taxon>
        <taxon>Ramlibacter</taxon>
    </lineage>
</organism>
<dbReference type="SUPFAM" id="SSF53850">
    <property type="entry name" value="Periplasmic binding protein-like II"/>
    <property type="match status" value="1"/>
</dbReference>
<feature type="signal peptide" evidence="2">
    <location>
        <begin position="1"/>
        <end position="21"/>
    </location>
</feature>
<evidence type="ECO:0000256" key="1">
    <source>
        <dbReference type="ARBA" id="ARBA00006987"/>
    </source>
</evidence>
<dbReference type="PANTHER" id="PTHR42928">
    <property type="entry name" value="TRICARBOXYLATE-BINDING PROTEIN"/>
    <property type="match status" value="1"/>
</dbReference>
<dbReference type="RefSeq" id="WP_061503946.1">
    <property type="nucleotide sequence ID" value="NZ_CP010951.1"/>
</dbReference>
<protein>
    <submittedName>
        <fullName evidence="3">TctC</fullName>
    </submittedName>
</protein>
<comment type="similarity">
    <text evidence="1">Belongs to the UPF0065 (bug) family.</text>
</comment>
<dbReference type="EMBL" id="CP010951">
    <property type="protein sequence ID" value="AMO25590.1"/>
    <property type="molecule type" value="Genomic_DNA"/>
</dbReference>
<dbReference type="OrthoDB" id="8678477at2"/>
<keyword evidence="4" id="KW-1185">Reference proteome</keyword>
<proteinExistence type="inferred from homology"/>
<dbReference type="Proteomes" id="UP000070433">
    <property type="component" value="Chromosome"/>
</dbReference>
<dbReference type="AlphaFoldDB" id="A0A140HL57"/>
<dbReference type="Pfam" id="PF03401">
    <property type="entry name" value="TctC"/>
    <property type="match status" value="1"/>
</dbReference>
<name>A0A140HL57_9BURK</name>
<accession>A0A140HL57</accession>
<keyword evidence="2" id="KW-0732">Signal</keyword>
<dbReference type="InterPro" id="IPR042100">
    <property type="entry name" value="Bug_dom1"/>
</dbReference>
<dbReference type="CDD" id="cd13578">
    <property type="entry name" value="PBP2_Bug27"/>
    <property type="match status" value="1"/>
</dbReference>
<dbReference type="PANTHER" id="PTHR42928:SF5">
    <property type="entry name" value="BLR1237 PROTEIN"/>
    <property type="match status" value="1"/>
</dbReference>